<dbReference type="EMBL" id="FPAJ01000004">
    <property type="protein sequence ID" value="SFS95485.1"/>
    <property type="molecule type" value="Genomic_DNA"/>
</dbReference>
<name>A0A1I6U231_9RHOB</name>
<evidence type="ECO:0000313" key="5">
    <source>
        <dbReference type="Proteomes" id="UP000199239"/>
    </source>
</evidence>
<proteinExistence type="predicted"/>
<keyword evidence="4" id="KW-0378">Hydrolase</keyword>
<dbReference type="STRING" id="394264.SAMN04488040_2451"/>
<keyword evidence="4" id="KW-0255">Endonuclease</keyword>
<dbReference type="SUPFAM" id="SSF56219">
    <property type="entry name" value="DNase I-like"/>
    <property type="match status" value="1"/>
</dbReference>
<dbReference type="AlphaFoldDB" id="A0A1I6U231"/>
<dbReference type="Pfam" id="PF03372">
    <property type="entry name" value="Exo_endo_phos"/>
    <property type="match status" value="1"/>
</dbReference>
<keyword evidence="5" id="KW-1185">Reference proteome</keyword>
<feature type="region of interest" description="Disordered" evidence="1">
    <location>
        <begin position="326"/>
        <end position="366"/>
    </location>
</feature>
<gene>
    <name evidence="4" type="ORF">SAMN04488040_2451</name>
</gene>
<dbReference type="RefSeq" id="WP_093916670.1">
    <property type="nucleotide sequence ID" value="NZ_FPAJ01000004.1"/>
</dbReference>
<keyword evidence="2" id="KW-0472">Membrane</keyword>
<dbReference type="InterPro" id="IPR036691">
    <property type="entry name" value="Endo/exonu/phosph_ase_sf"/>
</dbReference>
<dbReference type="GO" id="GO:0004527">
    <property type="term" value="F:exonuclease activity"/>
    <property type="evidence" value="ECO:0007669"/>
    <property type="project" value="UniProtKB-KW"/>
</dbReference>
<dbReference type="InterPro" id="IPR005135">
    <property type="entry name" value="Endo/exonuclease/phosphatase"/>
</dbReference>
<organism evidence="4 5">
    <name type="scientific">Sulfitobacter marinus</name>
    <dbReference type="NCBI Taxonomy" id="394264"/>
    <lineage>
        <taxon>Bacteria</taxon>
        <taxon>Pseudomonadati</taxon>
        <taxon>Pseudomonadota</taxon>
        <taxon>Alphaproteobacteria</taxon>
        <taxon>Rhodobacterales</taxon>
        <taxon>Roseobacteraceae</taxon>
        <taxon>Sulfitobacter</taxon>
    </lineage>
</organism>
<feature type="domain" description="Endonuclease/exonuclease/phosphatase" evidence="3">
    <location>
        <begin position="111"/>
        <end position="314"/>
    </location>
</feature>
<evidence type="ECO:0000256" key="2">
    <source>
        <dbReference type="SAM" id="Phobius"/>
    </source>
</evidence>
<keyword evidence="2" id="KW-0812">Transmembrane</keyword>
<keyword evidence="4" id="KW-0540">Nuclease</keyword>
<evidence type="ECO:0000256" key="1">
    <source>
        <dbReference type="SAM" id="MobiDB-lite"/>
    </source>
</evidence>
<dbReference type="Gene3D" id="3.60.10.10">
    <property type="entry name" value="Endonuclease/exonuclease/phosphatase"/>
    <property type="match status" value="1"/>
</dbReference>
<dbReference type="OrthoDB" id="9796594at2"/>
<protein>
    <submittedName>
        <fullName evidence="4">Uncharacterized conserved protein YafD, endonuclease/exonuclease/phosphatase (EEP) superfamily</fullName>
    </submittedName>
</protein>
<sequence length="366" mass="41361">MLLLKMLFWFGAAFLFLSSILPFSKIAHGAVRGIAFPREQFFVLSLTMILLSFFVLDPQPRVWAICALGIAAAIHVGYIAKFTPIWTKQSVGATQAELADKDTHVTLIAANVKQSNRDYQRLVDLIKEEQPDIATALEVDEAWVDALYDALKDDYAHWVKVPKSNSYGVVLMSNLPLSQTQVRELLVDDVPSIRTRVQTKSGQNWRLYIIHPEPPVPNHDTKGRDGEIAMMGIEAGKDDLPVVVTGDLNDVAWSAPTRRFQRLSGLLDPRVGRGFYNTFHAGIPLLRWPLDHLFHSPEFRLIRMDRLRHIGSDHFPILFSLALTGSKKANSTPEPSDADEREEVKEIVEEERQKDREAIGTDWEND</sequence>
<keyword evidence="4" id="KW-0269">Exonuclease</keyword>
<accession>A0A1I6U231</accession>
<feature type="transmembrane region" description="Helical" evidence="2">
    <location>
        <begin position="63"/>
        <end position="80"/>
    </location>
</feature>
<evidence type="ECO:0000259" key="3">
    <source>
        <dbReference type="Pfam" id="PF03372"/>
    </source>
</evidence>
<dbReference type="GO" id="GO:0004519">
    <property type="term" value="F:endonuclease activity"/>
    <property type="evidence" value="ECO:0007669"/>
    <property type="project" value="UniProtKB-KW"/>
</dbReference>
<dbReference type="Proteomes" id="UP000199239">
    <property type="component" value="Unassembled WGS sequence"/>
</dbReference>
<feature type="compositionally biased region" description="Basic and acidic residues" evidence="1">
    <location>
        <begin position="342"/>
        <end position="359"/>
    </location>
</feature>
<keyword evidence="2" id="KW-1133">Transmembrane helix</keyword>
<reference evidence="5" key="1">
    <citation type="submission" date="2016-10" db="EMBL/GenBank/DDBJ databases">
        <authorList>
            <person name="Varghese N."/>
            <person name="Submissions S."/>
        </authorList>
    </citation>
    <scope>NUCLEOTIDE SEQUENCE [LARGE SCALE GENOMIC DNA]</scope>
    <source>
        <strain evidence="5">DSM 23422</strain>
    </source>
</reference>
<feature type="transmembrane region" description="Helical" evidence="2">
    <location>
        <begin position="39"/>
        <end position="56"/>
    </location>
</feature>
<evidence type="ECO:0000313" key="4">
    <source>
        <dbReference type="EMBL" id="SFS95485.1"/>
    </source>
</evidence>